<evidence type="ECO:0000256" key="1">
    <source>
        <dbReference type="SAM" id="MobiDB-lite"/>
    </source>
</evidence>
<name>A0A9Q0IF90_9TELE</name>
<protein>
    <submittedName>
        <fullName evidence="2">Uncharacterized protein</fullName>
    </submittedName>
</protein>
<dbReference type="Proteomes" id="UP001148018">
    <property type="component" value="Unassembled WGS sequence"/>
</dbReference>
<organism evidence="2 3">
    <name type="scientific">Muraenolepis orangiensis</name>
    <name type="common">Patagonian moray cod</name>
    <dbReference type="NCBI Taxonomy" id="630683"/>
    <lineage>
        <taxon>Eukaryota</taxon>
        <taxon>Metazoa</taxon>
        <taxon>Chordata</taxon>
        <taxon>Craniata</taxon>
        <taxon>Vertebrata</taxon>
        <taxon>Euteleostomi</taxon>
        <taxon>Actinopterygii</taxon>
        <taxon>Neopterygii</taxon>
        <taxon>Teleostei</taxon>
        <taxon>Neoteleostei</taxon>
        <taxon>Acanthomorphata</taxon>
        <taxon>Zeiogadaria</taxon>
        <taxon>Gadariae</taxon>
        <taxon>Gadiformes</taxon>
        <taxon>Muraenolepidoidei</taxon>
        <taxon>Muraenolepididae</taxon>
        <taxon>Muraenolepis</taxon>
    </lineage>
</organism>
<gene>
    <name evidence="2" type="ORF">NHX12_003009</name>
</gene>
<comment type="caution">
    <text evidence="2">The sequence shown here is derived from an EMBL/GenBank/DDBJ whole genome shotgun (WGS) entry which is preliminary data.</text>
</comment>
<keyword evidence="3" id="KW-1185">Reference proteome</keyword>
<feature type="region of interest" description="Disordered" evidence="1">
    <location>
        <begin position="19"/>
        <end position="47"/>
    </location>
</feature>
<dbReference type="AlphaFoldDB" id="A0A9Q0IF90"/>
<evidence type="ECO:0000313" key="2">
    <source>
        <dbReference type="EMBL" id="KAJ3596604.1"/>
    </source>
</evidence>
<dbReference type="EMBL" id="JANIIK010000110">
    <property type="protein sequence ID" value="KAJ3596604.1"/>
    <property type="molecule type" value="Genomic_DNA"/>
</dbReference>
<accession>A0A9Q0IF90</accession>
<proteinExistence type="predicted"/>
<feature type="compositionally biased region" description="Low complexity" evidence="1">
    <location>
        <begin position="33"/>
        <end position="47"/>
    </location>
</feature>
<evidence type="ECO:0000313" key="3">
    <source>
        <dbReference type="Proteomes" id="UP001148018"/>
    </source>
</evidence>
<sequence>MAAPGSRAGRPLTALRLARRQGESLGPIRERLGYSAPQPSGSPASGALLQEEVVVCNPRTFTTTREGWTTGTTLSQETTLGRSGNAPGTHVLLKINTGRRYDGFPLGNASYGGSLLC</sequence>
<reference evidence="2" key="1">
    <citation type="submission" date="2022-07" db="EMBL/GenBank/DDBJ databases">
        <title>Chromosome-level genome of Muraenolepis orangiensis.</title>
        <authorList>
            <person name="Kim J."/>
        </authorList>
    </citation>
    <scope>NUCLEOTIDE SEQUENCE</scope>
    <source>
        <strain evidence="2">KU_S4_2022</strain>
        <tissue evidence="2">Muscle</tissue>
    </source>
</reference>